<dbReference type="PROSITE" id="PS50889">
    <property type="entry name" value="S4"/>
    <property type="match status" value="1"/>
</dbReference>
<dbReference type="AlphaFoldDB" id="A0A2G5K3B2"/>
<dbReference type="InterPro" id="IPR002942">
    <property type="entry name" value="S4_RNA-bd"/>
</dbReference>
<protein>
    <submittedName>
        <fullName evidence="4">RNA-binding protein S4</fullName>
    </submittedName>
</protein>
<keyword evidence="5" id="KW-1185">Reference proteome</keyword>
<evidence type="ECO:0000256" key="1">
    <source>
        <dbReference type="PROSITE-ProRule" id="PRU00182"/>
    </source>
</evidence>
<dbReference type="Gene3D" id="3.10.290.10">
    <property type="entry name" value="RNA-binding S4 domain"/>
    <property type="match status" value="1"/>
</dbReference>
<comment type="caution">
    <text evidence="4">The sequence shown here is derived from an EMBL/GenBank/DDBJ whole genome shotgun (WGS) entry which is preliminary data.</text>
</comment>
<dbReference type="SUPFAM" id="SSF55174">
    <property type="entry name" value="Alpha-L RNA-binding motif"/>
    <property type="match status" value="1"/>
</dbReference>
<dbReference type="CDD" id="cd00165">
    <property type="entry name" value="S4"/>
    <property type="match status" value="1"/>
</dbReference>
<dbReference type="EMBL" id="MDGM01000013">
    <property type="protein sequence ID" value="PIB23493.1"/>
    <property type="molecule type" value="Genomic_DNA"/>
</dbReference>
<organism evidence="4 5">
    <name type="scientific">Paramylibacter kogurei</name>
    <dbReference type="NCBI Taxonomy" id="1889778"/>
    <lineage>
        <taxon>Bacteria</taxon>
        <taxon>Pseudomonadati</taxon>
        <taxon>Pseudomonadota</taxon>
        <taxon>Alphaproteobacteria</taxon>
        <taxon>Rhodobacterales</taxon>
        <taxon>Paracoccaceae</taxon>
        <taxon>Paramylibacter</taxon>
    </lineage>
</organism>
<feature type="compositionally biased region" description="Polar residues" evidence="2">
    <location>
        <begin position="117"/>
        <end position="127"/>
    </location>
</feature>
<dbReference type="OrthoDB" id="9797176at2"/>
<reference evidence="4 5" key="1">
    <citation type="submission" date="2016-08" db="EMBL/GenBank/DDBJ databases">
        <title>Draft genome of Amylibacter sp. strain 4G11.</title>
        <authorList>
            <person name="Wong S.-K."/>
            <person name="Hamasaki K."/>
            <person name="Yoshizawa S."/>
        </authorList>
    </citation>
    <scope>NUCLEOTIDE SEQUENCE [LARGE SCALE GENOMIC DNA]</scope>
    <source>
        <strain evidence="4 5">4G11</strain>
    </source>
</reference>
<dbReference type="Proteomes" id="UP000231516">
    <property type="component" value="Unassembled WGS sequence"/>
</dbReference>
<evidence type="ECO:0000313" key="4">
    <source>
        <dbReference type="EMBL" id="PIB23493.1"/>
    </source>
</evidence>
<dbReference type="RefSeq" id="WP_099594253.1">
    <property type="nucleotide sequence ID" value="NZ_MDGM01000013.1"/>
</dbReference>
<dbReference type="GO" id="GO:0003723">
    <property type="term" value="F:RNA binding"/>
    <property type="evidence" value="ECO:0007669"/>
    <property type="project" value="UniProtKB-KW"/>
</dbReference>
<dbReference type="InterPro" id="IPR036986">
    <property type="entry name" value="S4_RNA-bd_sf"/>
</dbReference>
<feature type="domain" description="RNA-binding S4" evidence="3">
    <location>
        <begin position="8"/>
        <end position="63"/>
    </location>
</feature>
<dbReference type="SMART" id="SM00363">
    <property type="entry name" value="S4"/>
    <property type="match status" value="1"/>
</dbReference>
<feature type="region of interest" description="Disordered" evidence="2">
    <location>
        <begin position="76"/>
        <end position="127"/>
    </location>
</feature>
<sequence>MADTPDTVRIDKWLWYARFFKTRSMCAKLISDGRITLNDQKIKKPATTVNIGDRIMFRQGEWQRIVTIVGIGTRRGPASEAQELYEDLSPPKPKRENNPQNPKFEGKGRPTGKQRRALSSFSPKSLD</sequence>
<name>A0A2G5K3B2_9RHOB</name>
<gene>
    <name evidence="4" type="ORF">BFP76_08085</name>
</gene>
<accession>A0A2G5K3B2</accession>
<evidence type="ECO:0000259" key="3">
    <source>
        <dbReference type="SMART" id="SM00363"/>
    </source>
</evidence>
<dbReference type="Pfam" id="PF01479">
    <property type="entry name" value="S4"/>
    <property type="match status" value="1"/>
</dbReference>
<evidence type="ECO:0000256" key="2">
    <source>
        <dbReference type="SAM" id="MobiDB-lite"/>
    </source>
</evidence>
<proteinExistence type="predicted"/>
<evidence type="ECO:0000313" key="5">
    <source>
        <dbReference type="Proteomes" id="UP000231516"/>
    </source>
</evidence>
<keyword evidence="1" id="KW-0694">RNA-binding</keyword>